<dbReference type="Gene3D" id="3.40.50.300">
    <property type="entry name" value="P-loop containing nucleotide triphosphate hydrolases"/>
    <property type="match status" value="1"/>
</dbReference>
<organism evidence="1 2">
    <name type="scientific">Spirosoma oryzae</name>
    <dbReference type="NCBI Taxonomy" id="1469603"/>
    <lineage>
        <taxon>Bacteria</taxon>
        <taxon>Pseudomonadati</taxon>
        <taxon>Bacteroidota</taxon>
        <taxon>Cytophagia</taxon>
        <taxon>Cytophagales</taxon>
        <taxon>Cytophagaceae</taxon>
        <taxon>Spirosoma</taxon>
    </lineage>
</organism>
<dbReference type="SUPFAM" id="SSF52540">
    <property type="entry name" value="P-loop containing nucleoside triphosphate hydrolases"/>
    <property type="match status" value="1"/>
</dbReference>
<dbReference type="GO" id="GO:0016301">
    <property type="term" value="F:kinase activity"/>
    <property type="evidence" value="ECO:0007669"/>
    <property type="project" value="UniProtKB-KW"/>
</dbReference>
<dbReference type="Pfam" id="PF13671">
    <property type="entry name" value="AAA_33"/>
    <property type="match status" value="1"/>
</dbReference>
<dbReference type="EMBL" id="PVTE01000007">
    <property type="protein sequence ID" value="PRY39989.1"/>
    <property type="molecule type" value="Genomic_DNA"/>
</dbReference>
<keyword evidence="2" id="KW-1185">Reference proteome</keyword>
<comment type="caution">
    <text evidence="1">The sequence shown here is derived from an EMBL/GenBank/DDBJ whole genome shotgun (WGS) entry which is preliminary data.</text>
</comment>
<evidence type="ECO:0000313" key="1">
    <source>
        <dbReference type="EMBL" id="PRY39989.1"/>
    </source>
</evidence>
<dbReference type="PIRSF" id="PIRSF037081">
    <property type="entry name" value="P-loop_All4644_prd"/>
    <property type="match status" value="1"/>
</dbReference>
<proteinExistence type="predicted"/>
<name>A0A2T0T2Y2_9BACT</name>
<evidence type="ECO:0000313" key="2">
    <source>
        <dbReference type="Proteomes" id="UP000238375"/>
    </source>
</evidence>
<accession>A0A2T0T2Y2</accession>
<dbReference type="OrthoDB" id="9805698at2"/>
<sequence length="172" mass="19848">MKKVLILVGLSGSGKSTLARQYCRDKADYLRVNRDDLRRSLLSVSLSEYNQTWPECERERVERIVNELQTTTILKGLKQGWNLVIDNTNLRLSYISQFRKLLLSQSEPVAVTYQLVDTPVEECIKRDRYRDDSVGEAVIRRQAQQLAALKKQFDFNSEVLSAADWTEAVSFE</sequence>
<dbReference type="AlphaFoldDB" id="A0A2T0T2Y2"/>
<dbReference type="InterPro" id="IPR027417">
    <property type="entry name" value="P-loop_NTPase"/>
</dbReference>
<dbReference type="RefSeq" id="WP_106137624.1">
    <property type="nucleotide sequence ID" value="NZ_PVTE01000007.1"/>
</dbReference>
<dbReference type="InterPro" id="IPR017101">
    <property type="entry name" value="P-loop_ATP/GTP-bd_All4644_prd"/>
</dbReference>
<gene>
    <name evidence="1" type="ORF">CLV58_10783</name>
</gene>
<keyword evidence="1" id="KW-0808">Transferase</keyword>
<dbReference type="Proteomes" id="UP000238375">
    <property type="component" value="Unassembled WGS sequence"/>
</dbReference>
<protein>
    <submittedName>
        <fullName evidence="1">Putative kinase</fullName>
    </submittedName>
</protein>
<reference evidence="1 2" key="1">
    <citation type="submission" date="2018-03" db="EMBL/GenBank/DDBJ databases">
        <title>Genomic Encyclopedia of Archaeal and Bacterial Type Strains, Phase II (KMG-II): from individual species to whole genera.</title>
        <authorList>
            <person name="Goeker M."/>
        </authorList>
    </citation>
    <scope>NUCLEOTIDE SEQUENCE [LARGE SCALE GENOMIC DNA]</scope>
    <source>
        <strain evidence="1 2">DSM 28354</strain>
    </source>
</reference>
<keyword evidence="1" id="KW-0418">Kinase</keyword>